<evidence type="ECO:0000256" key="7">
    <source>
        <dbReference type="SAM" id="SignalP"/>
    </source>
</evidence>
<feature type="chain" id="PRO_5010165610" description="Beta-lactamase" evidence="7">
    <location>
        <begin position="34"/>
        <end position="295"/>
    </location>
</feature>
<evidence type="ECO:0000256" key="3">
    <source>
        <dbReference type="ARBA" id="ARBA00018879"/>
    </source>
</evidence>
<gene>
    <name evidence="9" type="ORF">SAMN04488561_1998</name>
</gene>
<dbReference type="STRING" id="561176.SAMN04488561_1998"/>
<dbReference type="PRINTS" id="PR00118">
    <property type="entry name" value="BLACTAMASEA"/>
</dbReference>
<dbReference type="EMBL" id="FNUC01000003">
    <property type="protein sequence ID" value="SEE62537.1"/>
    <property type="molecule type" value="Genomic_DNA"/>
</dbReference>
<dbReference type="OrthoDB" id="9784149at2"/>
<dbReference type="EC" id="3.5.2.6" evidence="2 6"/>
<dbReference type="GO" id="GO:0046677">
    <property type="term" value="P:response to antibiotic"/>
    <property type="evidence" value="ECO:0007669"/>
    <property type="project" value="UniProtKB-UniRule"/>
</dbReference>
<keyword evidence="7" id="KW-0732">Signal</keyword>
<dbReference type="Gene3D" id="3.40.710.10">
    <property type="entry name" value="DD-peptidase/beta-lactamase superfamily"/>
    <property type="match status" value="1"/>
</dbReference>
<evidence type="ECO:0000259" key="8">
    <source>
        <dbReference type="Pfam" id="PF13354"/>
    </source>
</evidence>
<evidence type="ECO:0000313" key="9">
    <source>
        <dbReference type="EMBL" id="SEE62537.1"/>
    </source>
</evidence>
<dbReference type="Pfam" id="PF13354">
    <property type="entry name" value="Beta-lactamase2"/>
    <property type="match status" value="1"/>
</dbReference>
<comment type="catalytic activity">
    <reaction evidence="6">
        <text>a beta-lactam + H2O = a substituted beta-amino acid</text>
        <dbReference type="Rhea" id="RHEA:20401"/>
        <dbReference type="ChEBI" id="CHEBI:15377"/>
        <dbReference type="ChEBI" id="CHEBI:35627"/>
        <dbReference type="ChEBI" id="CHEBI:140347"/>
        <dbReference type="EC" id="3.5.2.6"/>
    </reaction>
</comment>
<dbReference type="PROSITE" id="PS51318">
    <property type="entry name" value="TAT"/>
    <property type="match status" value="1"/>
</dbReference>
<dbReference type="PANTHER" id="PTHR35333:SF3">
    <property type="entry name" value="BETA-LACTAMASE-TYPE TRANSPEPTIDASE FOLD CONTAINING PROTEIN"/>
    <property type="match status" value="1"/>
</dbReference>
<dbReference type="GO" id="GO:0008800">
    <property type="term" value="F:beta-lactamase activity"/>
    <property type="evidence" value="ECO:0007669"/>
    <property type="project" value="UniProtKB-UniRule"/>
</dbReference>
<dbReference type="InterPro" id="IPR023650">
    <property type="entry name" value="Beta-lactam_class-A_AS"/>
</dbReference>
<dbReference type="InterPro" id="IPR000871">
    <property type="entry name" value="Beta-lactam_class-A"/>
</dbReference>
<keyword evidence="4 6" id="KW-0378">Hydrolase</keyword>
<feature type="domain" description="Beta-lactamase class A catalytic" evidence="8">
    <location>
        <begin position="54"/>
        <end position="268"/>
    </location>
</feature>
<reference evidence="10" key="1">
    <citation type="submission" date="2016-10" db="EMBL/GenBank/DDBJ databases">
        <authorList>
            <person name="Varghese N."/>
            <person name="Submissions S."/>
        </authorList>
    </citation>
    <scope>NUCLEOTIDE SEQUENCE [LARGE SCALE GENOMIC DNA]</scope>
    <source>
        <strain evidence="10">DSM 45237</strain>
    </source>
</reference>
<dbReference type="RefSeq" id="WP_069115298.1">
    <property type="nucleotide sequence ID" value="NZ_FNUC01000003.1"/>
</dbReference>
<protein>
    <recommendedName>
        <fullName evidence="3 6">Beta-lactamase</fullName>
        <ecNumber evidence="2 6">3.5.2.6</ecNumber>
    </recommendedName>
</protein>
<evidence type="ECO:0000256" key="5">
    <source>
        <dbReference type="ARBA" id="ARBA00023251"/>
    </source>
</evidence>
<dbReference type="SUPFAM" id="SSF56601">
    <property type="entry name" value="beta-lactamase/transpeptidase-like"/>
    <property type="match status" value="1"/>
</dbReference>
<keyword evidence="5 6" id="KW-0046">Antibiotic resistance</keyword>
<dbReference type="InterPro" id="IPR006311">
    <property type="entry name" value="TAT_signal"/>
</dbReference>
<organism evidence="9 10">
    <name type="scientific">Jiangella alba</name>
    <dbReference type="NCBI Taxonomy" id="561176"/>
    <lineage>
        <taxon>Bacteria</taxon>
        <taxon>Bacillati</taxon>
        <taxon>Actinomycetota</taxon>
        <taxon>Actinomycetes</taxon>
        <taxon>Jiangellales</taxon>
        <taxon>Jiangellaceae</taxon>
        <taxon>Jiangella</taxon>
    </lineage>
</organism>
<dbReference type="NCBIfam" id="NF033103">
    <property type="entry name" value="bla_class_A"/>
    <property type="match status" value="1"/>
</dbReference>
<evidence type="ECO:0000256" key="2">
    <source>
        <dbReference type="ARBA" id="ARBA00012865"/>
    </source>
</evidence>
<feature type="signal peptide" evidence="7">
    <location>
        <begin position="1"/>
        <end position="33"/>
    </location>
</feature>
<evidence type="ECO:0000256" key="6">
    <source>
        <dbReference type="RuleBase" id="RU361140"/>
    </source>
</evidence>
<name>A0A1H5KDF8_9ACTN</name>
<evidence type="ECO:0000256" key="1">
    <source>
        <dbReference type="ARBA" id="ARBA00009009"/>
    </source>
</evidence>
<dbReference type="InterPro" id="IPR012338">
    <property type="entry name" value="Beta-lactam/transpept-like"/>
</dbReference>
<evidence type="ECO:0000313" key="10">
    <source>
        <dbReference type="Proteomes" id="UP000181980"/>
    </source>
</evidence>
<comment type="similarity">
    <text evidence="1 6">Belongs to the class-A beta-lactamase family.</text>
</comment>
<sequence>MTRSLSRRAVLRAGLAVPLAASAGLLATGGAGAAGSGPDPAVRELERAHDVTLGVSATNLATGTRLAHRSGDRFPILSVFKSIAAAAVLRDLDESRLEHRVWYPPADILLNSAITAEHVDTGMTVAELCDAAIRFSDNAAGNLLLREIGGPRGLTAFARSTGDDATRLDRWEIELNTAEPGDVRDTSTPAALARTFAGLLVGDLLRPRDRRRLRDWMLANTTSGPRFRDALPDGWRLADKTGAGDYGANNDAGVAWNPAGQPIVIVAMSRRAERDAPRVDAALADVARLVVRRLG</sequence>
<accession>A0A1H5KDF8</accession>
<proteinExistence type="inferred from homology"/>
<dbReference type="PROSITE" id="PS00146">
    <property type="entry name" value="BETA_LACTAMASE_A"/>
    <property type="match status" value="1"/>
</dbReference>
<keyword evidence="10" id="KW-1185">Reference proteome</keyword>
<dbReference type="Proteomes" id="UP000181980">
    <property type="component" value="Unassembled WGS sequence"/>
</dbReference>
<dbReference type="GO" id="GO:0030655">
    <property type="term" value="P:beta-lactam antibiotic catabolic process"/>
    <property type="evidence" value="ECO:0007669"/>
    <property type="project" value="InterPro"/>
</dbReference>
<dbReference type="InterPro" id="IPR045155">
    <property type="entry name" value="Beta-lactam_cat"/>
</dbReference>
<dbReference type="PANTHER" id="PTHR35333">
    <property type="entry name" value="BETA-LACTAMASE"/>
    <property type="match status" value="1"/>
</dbReference>
<dbReference type="AlphaFoldDB" id="A0A1H5KDF8"/>
<evidence type="ECO:0000256" key="4">
    <source>
        <dbReference type="ARBA" id="ARBA00022801"/>
    </source>
</evidence>